<keyword evidence="2" id="KW-1185">Reference proteome</keyword>
<dbReference type="OrthoDB" id="16824at2759"/>
<proteinExistence type="predicted"/>
<dbReference type="GO" id="GO:0005737">
    <property type="term" value="C:cytoplasm"/>
    <property type="evidence" value="ECO:0007669"/>
    <property type="project" value="TreeGrafter"/>
</dbReference>
<gene>
    <name evidence="1" type="ORF">ARMOST_03300</name>
</gene>
<evidence type="ECO:0000313" key="1">
    <source>
        <dbReference type="EMBL" id="SJK99989.1"/>
    </source>
</evidence>
<dbReference type="Pfam" id="PF08520">
    <property type="entry name" value="Mitofissin"/>
    <property type="match status" value="1"/>
</dbReference>
<protein>
    <recommendedName>
        <fullName evidence="3">DUF1748-domain-containing protein</fullName>
    </recommendedName>
</protein>
<organism evidence="1 2">
    <name type="scientific">Armillaria ostoyae</name>
    <name type="common">Armillaria root rot fungus</name>
    <dbReference type="NCBI Taxonomy" id="47428"/>
    <lineage>
        <taxon>Eukaryota</taxon>
        <taxon>Fungi</taxon>
        <taxon>Dikarya</taxon>
        <taxon>Basidiomycota</taxon>
        <taxon>Agaricomycotina</taxon>
        <taxon>Agaricomycetes</taxon>
        <taxon>Agaricomycetidae</taxon>
        <taxon>Agaricales</taxon>
        <taxon>Marasmiineae</taxon>
        <taxon>Physalacriaceae</taxon>
        <taxon>Armillaria</taxon>
    </lineage>
</organism>
<dbReference type="InterPro" id="IPR013726">
    <property type="entry name" value="Mitofissin"/>
</dbReference>
<evidence type="ECO:0000313" key="2">
    <source>
        <dbReference type="Proteomes" id="UP000219338"/>
    </source>
</evidence>
<reference evidence="2" key="1">
    <citation type="journal article" date="2017" name="Nat. Ecol. Evol.">
        <title>Genome expansion and lineage-specific genetic innovations in the forest pathogenic fungi Armillaria.</title>
        <authorList>
            <person name="Sipos G."/>
            <person name="Prasanna A.N."/>
            <person name="Walter M.C."/>
            <person name="O'Connor E."/>
            <person name="Balint B."/>
            <person name="Krizsan K."/>
            <person name="Kiss B."/>
            <person name="Hess J."/>
            <person name="Varga T."/>
            <person name="Slot J."/>
            <person name="Riley R."/>
            <person name="Boka B."/>
            <person name="Rigling D."/>
            <person name="Barry K."/>
            <person name="Lee J."/>
            <person name="Mihaltcheva S."/>
            <person name="LaButti K."/>
            <person name="Lipzen A."/>
            <person name="Waldron R."/>
            <person name="Moloney N.M."/>
            <person name="Sperisen C."/>
            <person name="Kredics L."/>
            <person name="Vagvoelgyi C."/>
            <person name="Patrignani A."/>
            <person name="Fitzpatrick D."/>
            <person name="Nagy I."/>
            <person name="Doyle S."/>
            <person name="Anderson J.B."/>
            <person name="Grigoriev I.V."/>
            <person name="Gueldener U."/>
            <person name="Muensterkoetter M."/>
            <person name="Nagy L.G."/>
        </authorList>
    </citation>
    <scope>NUCLEOTIDE SEQUENCE [LARGE SCALE GENOMIC DNA]</scope>
    <source>
        <strain evidence="2">C18/9</strain>
    </source>
</reference>
<accession>A0A284QU61</accession>
<dbReference type="Proteomes" id="UP000219338">
    <property type="component" value="Unassembled WGS sequence"/>
</dbReference>
<dbReference type="PANTHER" id="PTHR28075">
    <property type="entry name" value="CHROMOSOME 16, WHOLE GENOME SHOTGUN SEQUENCE"/>
    <property type="match status" value="1"/>
</dbReference>
<dbReference type="PANTHER" id="PTHR28075:SF3">
    <property type="entry name" value="DUF1748-DOMAIN-CONTAINING PROTEIN"/>
    <property type="match status" value="1"/>
</dbReference>
<dbReference type="AlphaFoldDB" id="A0A284QU61"/>
<evidence type="ECO:0008006" key="3">
    <source>
        <dbReference type="Google" id="ProtNLM"/>
    </source>
</evidence>
<sequence length="80" mass="8646">MALGRLVHYAVDAVLLSTVLAGVRRSSGFTPNTSAISEPTLRSVADTFLSTGETVFDLIQMKSMNTEYFKKDSRTGSRSG</sequence>
<dbReference type="EMBL" id="FUEG01000002">
    <property type="protein sequence ID" value="SJK99989.1"/>
    <property type="molecule type" value="Genomic_DNA"/>
</dbReference>
<name>A0A284QU61_ARMOS</name>
<dbReference type="OMA" id="MIQGTVV"/>
<dbReference type="STRING" id="47428.A0A284QU61"/>